<dbReference type="InterPro" id="IPR001647">
    <property type="entry name" value="HTH_TetR"/>
</dbReference>
<evidence type="ECO:0000259" key="5">
    <source>
        <dbReference type="PROSITE" id="PS50977"/>
    </source>
</evidence>
<dbReference type="InterPro" id="IPR036271">
    <property type="entry name" value="Tet_transcr_reg_TetR-rel_C_sf"/>
</dbReference>
<evidence type="ECO:0000313" key="6">
    <source>
        <dbReference type="EMBL" id="KIA64597.1"/>
    </source>
</evidence>
<sequence length="191" mass="21002">MTEARAKRRADAERSRADILASATRLLADRPEVGLAAIAAAAGVTRQTVYAHFASREELLHAVIDHTTTRAIAAMDAADLESGTATAALLRMLDVGWQFFRKSPGPELLGAFAPQRDRERHVPVEDRLLTLIRRGHRTGEFDPTATPEWLVAAIIAVSHAAGEQVRNDRMTLDRAQETLRHTVLRLVRAEG</sequence>
<evidence type="ECO:0000256" key="3">
    <source>
        <dbReference type="ARBA" id="ARBA00023163"/>
    </source>
</evidence>
<dbReference type="InterPro" id="IPR050109">
    <property type="entry name" value="HTH-type_TetR-like_transc_reg"/>
</dbReference>
<dbReference type="Pfam" id="PF00440">
    <property type="entry name" value="TetR_N"/>
    <property type="match status" value="1"/>
</dbReference>
<keyword evidence="2 4" id="KW-0238">DNA-binding</keyword>
<proteinExistence type="predicted"/>
<dbReference type="RefSeq" id="WP_043668673.1">
    <property type="nucleotide sequence ID" value="NZ_BDCI01000018.1"/>
</dbReference>
<evidence type="ECO:0000256" key="4">
    <source>
        <dbReference type="PROSITE-ProRule" id="PRU00335"/>
    </source>
</evidence>
<evidence type="ECO:0000313" key="7">
    <source>
        <dbReference type="Proteomes" id="UP000031364"/>
    </source>
</evidence>
<feature type="domain" description="HTH tetR-type" evidence="5">
    <location>
        <begin position="13"/>
        <end position="71"/>
    </location>
</feature>
<dbReference type="InterPro" id="IPR009057">
    <property type="entry name" value="Homeodomain-like_sf"/>
</dbReference>
<dbReference type="SUPFAM" id="SSF46689">
    <property type="entry name" value="Homeodomain-like"/>
    <property type="match status" value="1"/>
</dbReference>
<evidence type="ECO:0000256" key="1">
    <source>
        <dbReference type="ARBA" id="ARBA00023015"/>
    </source>
</evidence>
<dbReference type="PANTHER" id="PTHR30055">
    <property type="entry name" value="HTH-TYPE TRANSCRIPTIONAL REGULATOR RUTR"/>
    <property type="match status" value="1"/>
</dbReference>
<feature type="DNA-binding region" description="H-T-H motif" evidence="4">
    <location>
        <begin position="34"/>
        <end position="53"/>
    </location>
</feature>
<dbReference type="SUPFAM" id="SSF48498">
    <property type="entry name" value="Tetracyclin repressor-like, C-terminal domain"/>
    <property type="match status" value="1"/>
</dbReference>
<dbReference type="PANTHER" id="PTHR30055:SF234">
    <property type="entry name" value="HTH-TYPE TRANSCRIPTIONAL REGULATOR BETI"/>
    <property type="match status" value="1"/>
</dbReference>
<name>A0ABR4ZGR7_9NOCA</name>
<protein>
    <submittedName>
        <fullName evidence="6">TetR family transcriptional regulator</fullName>
    </submittedName>
</protein>
<accession>A0ABR4ZGR7</accession>
<keyword evidence="1" id="KW-0805">Transcription regulation</keyword>
<dbReference type="PROSITE" id="PS50977">
    <property type="entry name" value="HTH_TETR_2"/>
    <property type="match status" value="1"/>
</dbReference>
<reference evidence="6 7" key="1">
    <citation type="journal article" date="2014" name="Int. J. Syst. Evol. Microbiol.">
        <title>Nocardia vulneris sp. nov., isolated from wounds of human patients in North America.</title>
        <authorList>
            <person name="Lasker B.A."/>
            <person name="Bell M."/>
            <person name="Klenk H.P."/>
            <person name="Sproer C."/>
            <person name="Schumann C."/>
            <person name="Schumann P."/>
            <person name="Brown J.M."/>
        </authorList>
    </citation>
    <scope>NUCLEOTIDE SEQUENCE [LARGE SCALE GENOMIC DNA]</scope>
    <source>
        <strain evidence="6 7">W9851</strain>
    </source>
</reference>
<dbReference type="EMBL" id="JNFP01000012">
    <property type="protein sequence ID" value="KIA64597.1"/>
    <property type="molecule type" value="Genomic_DNA"/>
</dbReference>
<gene>
    <name evidence="6" type="ORF">FG87_11970</name>
</gene>
<keyword evidence="3" id="KW-0804">Transcription</keyword>
<evidence type="ECO:0000256" key="2">
    <source>
        <dbReference type="ARBA" id="ARBA00023125"/>
    </source>
</evidence>
<comment type="caution">
    <text evidence="6">The sequence shown here is derived from an EMBL/GenBank/DDBJ whole genome shotgun (WGS) entry which is preliminary data.</text>
</comment>
<dbReference type="Proteomes" id="UP000031364">
    <property type="component" value="Unassembled WGS sequence"/>
</dbReference>
<keyword evidence="7" id="KW-1185">Reference proteome</keyword>
<dbReference type="Gene3D" id="1.10.357.10">
    <property type="entry name" value="Tetracycline Repressor, domain 2"/>
    <property type="match status" value="1"/>
</dbReference>
<organism evidence="6 7">
    <name type="scientific">Nocardia vulneris</name>
    <dbReference type="NCBI Taxonomy" id="1141657"/>
    <lineage>
        <taxon>Bacteria</taxon>
        <taxon>Bacillati</taxon>
        <taxon>Actinomycetota</taxon>
        <taxon>Actinomycetes</taxon>
        <taxon>Mycobacteriales</taxon>
        <taxon>Nocardiaceae</taxon>
        <taxon>Nocardia</taxon>
    </lineage>
</organism>